<dbReference type="EMBL" id="LNFO01001817">
    <property type="protein sequence ID" value="KUF88573.1"/>
    <property type="molecule type" value="Genomic_DNA"/>
</dbReference>
<comment type="caution">
    <text evidence="2">The sequence shown here is derived from an EMBL/GenBank/DDBJ whole genome shotgun (WGS) entry which is preliminary data.</text>
</comment>
<protein>
    <submittedName>
        <fullName evidence="2">Uncharacterized protein</fullName>
    </submittedName>
</protein>
<evidence type="ECO:0000256" key="1">
    <source>
        <dbReference type="SAM" id="MobiDB-lite"/>
    </source>
</evidence>
<evidence type="ECO:0000313" key="2">
    <source>
        <dbReference type="EMBL" id="KUF88573.1"/>
    </source>
</evidence>
<gene>
    <name evidence="2" type="ORF">AM587_10007878</name>
</gene>
<proteinExistence type="predicted"/>
<dbReference type="AlphaFoldDB" id="A0A0W8CWG4"/>
<dbReference type="Proteomes" id="UP000052943">
    <property type="component" value="Unassembled WGS sequence"/>
</dbReference>
<feature type="region of interest" description="Disordered" evidence="1">
    <location>
        <begin position="28"/>
        <end position="76"/>
    </location>
</feature>
<sequence length="193" mass="21870">MTKGQRREMSPVNVSRAVLIGKGLFERNENEDGLLSSGDGVATEGEEEEEEIPVRSSIMKDQEEHQNSQSISEEGEQLTPYVAKCYGHLETLRKRKREQEEQVETLVEETFGQIEAIMQEMMRGLQERHAASHAQFEATGDKLMRSLRAHNRVRTDSVAVVSALTDVIVQMEKKLKMIAAILLREDDGKQEVE</sequence>
<accession>A0A0W8CWG4</accession>
<name>A0A0W8CWG4_PHYNI</name>
<dbReference type="OrthoDB" id="165494at2759"/>
<evidence type="ECO:0000313" key="3">
    <source>
        <dbReference type="Proteomes" id="UP000052943"/>
    </source>
</evidence>
<reference evidence="2 3" key="1">
    <citation type="submission" date="2015-11" db="EMBL/GenBank/DDBJ databases">
        <title>Genomes and virulence difference between two physiological races of Phytophthora nicotianae.</title>
        <authorList>
            <person name="Liu H."/>
            <person name="Ma X."/>
            <person name="Yu H."/>
            <person name="Fang D."/>
            <person name="Li Y."/>
            <person name="Wang X."/>
            <person name="Wang W."/>
            <person name="Dong Y."/>
            <person name="Xiao B."/>
        </authorList>
    </citation>
    <scope>NUCLEOTIDE SEQUENCE [LARGE SCALE GENOMIC DNA]</scope>
    <source>
        <strain evidence="3">race 0</strain>
    </source>
</reference>
<organism evidence="2 3">
    <name type="scientific">Phytophthora nicotianae</name>
    <name type="common">Potato buckeye rot agent</name>
    <name type="synonym">Phytophthora parasitica</name>
    <dbReference type="NCBI Taxonomy" id="4792"/>
    <lineage>
        <taxon>Eukaryota</taxon>
        <taxon>Sar</taxon>
        <taxon>Stramenopiles</taxon>
        <taxon>Oomycota</taxon>
        <taxon>Peronosporomycetes</taxon>
        <taxon>Peronosporales</taxon>
        <taxon>Peronosporaceae</taxon>
        <taxon>Phytophthora</taxon>
    </lineage>
</organism>